<keyword evidence="7" id="KW-0418">Kinase</keyword>
<reference evidence="14 15" key="1">
    <citation type="journal article" date="2024" name="bioRxiv">
        <title>Comparative genomics of Cryptococcus and Kwoniella reveals pathogenesis evolution and contrasting karyotype dynamics via intercentromeric recombination or chromosome fusion.</title>
        <authorList>
            <person name="Coelho M.A."/>
            <person name="David-Palma M."/>
            <person name="Shea T."/>
            <person name="Bowers K."/>
            <person name="McGinley-Smith S."/>
            <person name="Mohammad A.W."/>
            <person name="Gnirke A."/>
            <person name="Yurkov A.M."/>
            <person name="Nowrousian M."/>
            <person name="Sun S."/>
            <person name="Cuomo C.A."/>
            <person name="Heitman J."/>
        </authorList>
    </citation>
    <scope>NUCLEOTIDE SEQUENCE [LARGE SCALE GENOMIC DNA]</scope>
    <source>
        <strain evidence="14 15">CBS 13917</strain>
    </source>
</reference>
<dbReference type="Gene3D" id="1.20.1440.340">
    <property type="match status" value="1"/>
</dbReference>
<dbReference type="PRINTS" id="PR00959">
    <property type="entry name" value="MEVGALKINASE"/>
</dbReference>
<dbReference type="AlphaFoldDB" id="A0AAW0Z5Y7"/>
<dbReference type="InterPro" id="IPR006203">
    <property type="entry name" value="GHMP_knse_ATP-bd_CS"/>
</dbReference>
<evidence type="ECO:0000256" key="5">
    <source>
        <dbReference type="ARBA" id="ARBA00022679"/>
    </source>
</evidence>
<proteinExistence type="inferred from homology"/>
<dbReference type="GO" id="GO:0005524">
    <property type="term" value="F:ATP binding"/>
    <property type="evidence" value="ECO:0007669"/>
    <property type="project" value="UniProtKB-KW"/>
</dbReference>
<dbReference type="PRINTS" id="PR00473">
    <property type="entry name" value="GALCTOKINASE"/>
</dbReference>
<evidence type="ECO:0000259" key="13">
    <source>
        <dbReference type="Pfam" id="PF10509"/>
    </source>
</evidence>
<feature type="domain" description="GHMP kinase C-terminal" evidence="12">
    <location>
        <begin position="418"/>
        <end position="486"/>
    </location>
</feature>
<keyword evidence="5" id="KW-0808">Transferase</keyword>
<dbReference type="Gene3D" id="3.30.70.3170">
    <property type="match status" value="1"/>
</dbReference>
<comment type="caution">
    <text evidence="14">The sequence shown here is derived from an EMBL/GenBank/DDBJ whole genome shotgun (WGS) entry which is preliminary data.</text>
</comment>
<dbReference type="InterPro" id="IPR013750">
    <property type="entry name" value="GHMP_kinase_C_dom"/>
</dbReference>
<dbReference type="NCBIfam" id="TIGR00131">
    <property type="entry name" value="gal_kin"/>
    <property type="match status" value="1"/>
</dbReference>
<dbReference type="InterPro" id="IPR006204">
    <property type="entry name" value="GHMP_kinase_N_dom"/>
</dbReference>
<dbReference type="InterPro" id="IPR019539">
    <property type="entry name" value="GalKase_N"/>
</dbReference>
<evidence type="ECO:0000313" key="14">
    <source>
        <dbReference type="EMBL" id="KAK8869627.1"/>
    </source>
</evidence>
<dbReference type="Pfam" id="PF00288">
    <property type="entry name" value="GHMP_kinases_N"/>
    <property type="match status" value="1"/>
</dbReference>
<sequence length="523" mass="57672">MAAQAPIPKFNSLAEIYPSSSAVLREGKRWNDVVGKFQEVYGTRPTHIVRAPGRVNVLGEHVDYSLFPVLPAAIEEDIVFAFRPTASTADNPAHIRLANIDKKHHYPPCDFPITHSGEEWDVKLTEAKGWDKYVRVALLECLEELFPGGEELSGSDKHASGMDVLVSGTVPPGSGLSSSAAMVVGAVIVFLVANDLEKSKTKADVVHLAIASEHRMGLRTGGMDQSASALCLPYSLLHLSFHPTLHPAPLPLPPTLAIIITNSLAPHSLTDSAPEEYNLRVVEMLCATRILLEAWGLDSKVGKQRKWLREVLELWDGEEEDEGKLLEKALGEIDGILGGERKERGWTREEMSEKSGMSKEDFEEMYLHFLETRASHLHLYQRTYHTLTESLRVHNFVQLCREIDSNPSTTPASDPRILQLGKYLNQSHDCMRDVYECTHPWVDELQKVCVEAGAVGSRMTGGGWGGSVVSLLPVDEIPTFLKNVREKYTHYNGLTDEQFGEAAFATLPGHGAGGESSCFRTSG</sequence>
<evidence type="ECO:0000259" key="11">
    <source>
        <dbReference type="Pfam" id="PF00288"/>
    </source>
</evidence>
<dbReference type="PANTHER" id="PTHR10457:SF7">
    <property type="entry name" value="GALACTOKINASE-RELATED"/>
    <property type="match status" value="1"/>
</dbReference>
<keyword evidence="15" id="KW-1185">Reference proteome</keyword>
<organism evidence="14 15">
    <name type="scientific">Kwoniella newhampshirensis</name>
    <dbReference type="NCBI Taxonomy" id="1651941"/>
    <lineage>
        <taxon>Eukaryota</taxon>
        <taxon>Fungi</taxon>
        <taxon>Dikarya</taxon>
        <taxon>Basidiomycota</taxon>
        <taxon>Agaricomycotina</taxon>
        <taxon>Tremellomycetes</taxon>
        <taxon>Tremellales</taxon>
        <taxon>Cryptococcaceae</taxon>
        <taxon>Kwoniella</taxon>
    </lineage>
</organism>
<keyword evidence="6" id="KW-0547">Nucleotide-binding</keyword>
<evidence type="ECO:0000256" key="2">
    <source>
        <dbReference type="ARBA" id="ARBA00006566"/>
    </source>
</evidence>
<dbReference type="InterPro" id="IPR014721">
    <property type="entry name" value="Ribsml_uS5_D2-typ_fold_subgr"/>
</dbReference>
<evidence type="ECO:0000256" key="10">
    <source>
        <dbReference type="ARBA" id="ARBA00049538"/>
    </source>
</evidence>
<dbReference type="Gene3D" id="3.30.230.10">
    <property type="match status" value="1"/>
</dbReference>
<comment type="catalytic activity">
    <reaction evidence="10">
        <text>alpha-D-galactose + ATP = alpha-D-galactose 1-phosphate + ADP + H(+)</text>
        <dbReference type="Rhea" id="RHEA:13553"/>
        <dbReference type="ChEBI" id="CHEBI:15378"/>
        <dbReference type="ChEBI" id="CHEBI:28061"/>
        <dbReference type="ChEBI" id="CHEBI:30616"/>
        <dbReference type="ChEBI" id="CHEBI:58336"/>
        <dbReference type="ChEBI" id="CHEBI:456216"/>
        <dbReference type="EC" id="2.7.1.6"/>
    </reaction>
    <physiologicalReaction direction="left-to-right" evidence="10">
        <dbReference type="Rhea" id="RHEA:13554"/>
    </physiologicalReaction>
</comment>
<evidence type="ECO:0000256" key="4">
    <source>
        <dbReference type="ARBA" id="ARBA00019487"/>
    </source>
</evidence>
<comment type="pathway">
    <text evidence="1">Carbohydrate metabolism; galactose metabolism.</text>
</comment>
<dbReference type="PROSITE" id="PS00627">
    <property type="entry name" value="GHMP_KINASES_ATP"/>
    <property type="match status" value="1"/>
</dbReference>
<dbReference type="GO" id="GO:0005829">
    <property type="term" value="C:cytosol"/>
    <property type="evidence" value="ECO:0007669"/>
    <property type="project" value="TreeGrafter"/>
</dbReference>
<dbReference type="GO" id="GO:0004335">
    <property type="term" value="F:galactokinase activity"/>
    <property type="evidence" value="ECO:0007669"/>
    <property type="project" value="UniProtKB-EC"/>
</dbReference>
<dbReference type="InterPro" id="IPR020568">
    <property type="entry name" value="Ribosomal_Su5_D2-typ_SF"/>
</dbReference>
<dbReference type="PIRSF" id="PIRSF000530">
    <property type="entry name" value="Galactokinase"/>
    <property type="match status" value="1"/>
</dbReference>
<dbReference type="Pfam" id="PF10509">
    <property type="entry name" value="GalKase_gal_bdg"/>
    <property type="match status" value="1"/>
</dbReference>
<keyword evidence="8" id="KW-0067">ATP-binding</keyword>
<name>A0AAW0Z5Y7_9TREE</name>
<evidence type="ECO:0000256" key="7">
    <source>
        <dbReference type="ARBA" id="ARBA00022777"/>
    </source>
</evidence>
<evidence type="ECO:0000313" key="15">
    <source>
        <dbReference type="Proteomes" id="UP001388673"/>
    </source>
</evidence>
<feature type="domain" description="Galactokinase N-terminal" evidence="13">
    <location>
        <begin position="36"/>
        <end position="84"/>
    </location>
</feature>
<dbReference type="EMBL" id="JBCAWK010000001">
    <property type="protein sequence ID" value="KAK8869627.1"/>
    <property type="molecule type" value="Genomic_DNA"/>
</dbReference>
<dbReference type="GeneID" id="92177454"/>
<dbReference type="InterPro" id="IPR006206">
    <property type="entry name" value="Mevalonate/galactokinase"/>
</dbReference>
<dbReference type="InterPro" id="IPR036554">
    <property type="entry name" value="GHMP_kinase_C_sf"/>
</dbReference>
<evidence type="ECO:0000256" key="9">
    <source>
        <dbReference type="ARBA" id="ARBA00029590"/>
    </source>
</evidence>
<gene>
    <name evidence="14" type="ORF">IAR55_000194</name>
</gene>
<dbReference type="Proteomes" id="UP001388673">
    <property type="component" value="Unassembled WGS sequence"/>
</dbReference>
<evidence type="ECO:0000256" key="6">
    <source>
        <dbReference type="ARBA" id="ARBA00022741"/>
    </source>
</evidence>
<dbReference type="InterPro" id="IPR000705">
    <property type="entry name" value="Galactokinase"/>
</dbReference>
<dbReference type="RefSeq" id="XP_066805873.1">
    <property type="nucleotide sequence ID" value="XM_066943331.1"/>
</dbReference>
<evidence type="ECO:0000259" key="12">
    <source>
        <dbReference type="Pfam" id="PF08544"/>
    </source>
</evidence>
<accession>A0AAW0Z5Y7</accession>
<evidence type="ECO:0000256" key="3">
    <source>
        <dbReference type="ARBA" id="ARBA00012315"/>
    </source>
</evidence>
<dbReference type="KEGG" id="kne:92177454"/>
<evidence type="ECO:0000256" key="1">
    <source>
        <dbReference type="ARBA" id="ARBA00004947"/>
    </source>
</evidence>
<evidence type="ECO:0000256" key="8">
    <source>
        <dbReference type="ARBA" id="ARBA00022840"/>
    </source>
</evidence>
<dbReference type="PANTHER" id="PTHR10457">
    <property type="entry name" value="MEVALONATE KINASE/GALACTOKINASE"/>
    <property type="match status" value="1"/>
</dbReference>
<comment type="similarity">
    <text evidence="2">Belongs to the GHMP kinase family. GalK subfamily.</text>
</comment>
<dbReference type="EC" id="2.7.1.6" evidence="3"/>
<dbReference type="Pfam" id="PF08544">
    <property type="entry name" value="GHMP_kinases_C"/>
    <property type="match status" value="1"/>
</dbReference>
<dbReference type="SUPFAM" id="SSF54211">
    <property type="entry name" value="Ribosomal protein S5 domain 2-like"/>
    <property type="match status" value="1"/>
</dbReference>
<protein>
    <recommendedName>
        <fullName evidence="4">Galactokinase</fullName>
        <ecNumber evidence="3">2.7.1.6</ecNumber>
    </recommendedName>
    <alternativeName>
        <fullName evidence="9">Galactose kinase</fullName>
    </alternativeName>
</protein>
<dbReference type="SUPFAM" id="SSF55060">
    <property type="entry name" value="GHMP Kinase, C-terminal domain"/>
    <property type="match status" value="1"/>
</dbReference>
<feature type="domain" description="GHMP kinase N-terminal" evidence="11">
    <location>
        <begin position="154"/>
        <end position="230"/>
    </location>
</feature>
<dbReference type="GO" id="GO:0006012">
    <property type="term" value="P:galactose metabolic process"/>
    <property type="evidence" value="ECO:0007669"/>
    <property type="project" value="InterPro"/>
</dbReference>